<evidence type="ECO:0000259" key="9">
    <source>
        <dbReference type="Pfam" id="PF00361"/>
    </source>
</evidence>
<dbReference type="PRINTS" id="PR01434">
    <property type="entry name" value="NADHDHGNASE5"/>
</dbReference>
<evidence type="ECO:0000256" key="5">
    <source>
        <dbReference type="ARBA" id="ARBA00022989"/>
    </source>
</evidence>
<dbReference type="GO" id="GO:0003954">
    <property type="term" value="F:NADH dehydrogenase activity"/>
    <property type="evidence" value="ECO:0007669"/>
    <property type="project" value="TreeGrafter"/>
</dbReference>
<keyword evidence="5 8" id="KW-1133">Transmembrane helix</keyword>
<evidence type="ECO:0000256" key="4">
    <source>
        <dbReference type="ARBA" id="ARBA00022692"/>
    </source>
</evidence>
<evidence type="ECO:0000259" key="10">
    <source>
        <dbReference type="Pfam" id="PF00662"/>
    </source>
</evidence>
<feature type="transmembrane region" description="Helical" evidence="8">
    <location>
        <begin position="228"/>
        <end position="250"/>
    </location>
</feature>
<keyword evidence="8 11" id="KW-0496">Mitochondrion</keyword>
<dbReference type="InterPro" id="IPR003945">
    <property type="entry name" value="NU5C-like"/>
</dbReference>
<feature type="transmembrane region" description="Helical" evidence="8">
    <location>
        <begin position="404"/>
        <end position="423"/>
    </location>
</feature>
<feature type="transmembrane region" description="Helical" evidence="8">
    <location>
        <begin position="192"/>
        <end position="216"/>
    </location>
</feature>
<proteinExistence type="inferred from homology"/>
<evidence type="ECO:0000256" key="1">
    <source>
        <dbReference type="ARBA" id="ARBA00004141"/>
    </source>
</evidence>
<dbReference type="EMBL" id="MT483691">
    <property type="protein sequence ID" value="QLY89567.1"/>
    <property type="molecule type" value="Genomic_DNA"/>
</dbReference>
<dbReference type="PANTHER" id="PTHR42829">
    <property type="entry name" value="NADH-UBIQUINONE OXIDOREDUCTASE CHAIN 5"/>
    <property type="match status" value="1"/>
</dbReference>
<dbReference type="GO" id="GO:0016020">
    <property type="term" value="C:membrane"/>
    <property type="evidence" value="ECO:0007669"/>
    <property type="project" value="UniProtKB-SubCell"/>
</dbReference>
<dbReference type="Pfam" id="PF00662">
    <property type="entry name" value="Proton_antipo_N"/>
    <property type="match status" value="1"/>
</dbReference>
<feature type="transmembrane region" description="Helical" evidence="8">
    <location>
        <begin position="262"/>
        <end position="282"/>
    </location>
</feature>
<comment type="subcellular location">
    <subcellularLocation>
        <location evidence="1">Membrane</location>
        <topology evidence="1">Multi-pass membrane protein</topology>
    </subcellularLocation>
</comment>
<feature type="transmembrane region" description="Helical" evidence="8">
    <location>
        <begin position="144"/>
        <end position="172"/>
    </location>
</feature>
<accession>A0A7D7AFG0</accession>
<keyword evidence="4 8" id="KW-0812">Transmembrane</keyword>
<feature type="transmembrane region" description="Helical" evidence="8">
    <location>
        <begin position="43"/>
        <end position="68"/>
    </location>
</feature>
<feature type="domain" description="NADH:quinone oxidoreductase/Mrp antiporter transmembrane" evidence="9">
    <location>
        <begin position="99"/>
        <end position="374"/>
    </location>
</feature>
<protein>
    <recommendedName>
        <fullName evidence="3 8">NADH-ubiquinone oxidoreductase chain 5</fullName>
        <ecNumber evidence="2 8">7.1.1.2</ecNumber>
    </recommendedName>
</protein>
<dbReference type="GO" id="GO:0015990">
    <property type="term" value="P:electron transport coupled proton transport"/>
    <property type="evidence" value="ECO:0007669"/>
    <property type="project" value="TreeGrafter"/>
</dbReference>
<gene>
    <name evidence="11" type="primary">ND5</name>
</gene>
<comment type="function">
    <text evidence="8">Core subunit of the mitochondrial membrane respiratory chain NADH dehydrogenase (Complex I) which catalyzes electron transfer from NADH through the respiratory chain, using ubiquinone as an electron acceptor. Essential for the catalytic activity and assembly of complex I.</text>
</comment>
<comment type="catalytic activity">
    <reaction evidence="7 8">
        <text>a ubiquinone + NADH + 5 H(+)(in) = a ubiquinol + NAD(+) + 4 H(+)(out)</text>
        <dbReference type="Rhea" id="RHEA:29091"/>
        <dbReference type="Rhea" id="RHEA-COMP:9565"/>
        <dbReference type="Rhea" id="RHEA-COMP:9566"/>
        <dbReference type="ChEBI" id="CHEBI:15378"/>
        <dbReference type="ChEBI" id="CHEBI:16389"/>
        <dbReference type="ChEBI" id="CHEBI:17976"/>
        <dbReference type="ChEBI" id="CHEBI:57540"/>
        <dbReference type="ChEBI" id="CHEBI:57945"/>
        <dbReference type="EC" id="7.1.1.2"/>
    </reaction>
</comment>
<dbReference type="InterPro" id="IPR001516">
    <property type="entry name" value="Proton_antipo_N"/>
</dbReference>
<evidence type="ECO:0000256" key="6">
    <source>
        <dbReference type="ARBA" id="ARBA00023136"/>
    </source>
</evidence>
<organism evidence="11">
    <name type="scientific">Physa fontinalis</name>
    <dbReference type="NCBI Taxonomy" id="146087"/>
    <lineage>
        <taxon>Eukaryota</taxon>
        <taxon>Metazoa</taxon>
        <taxon>Spiralia</taxon>
        <taxon>Lophotrochozoa</taxon>
        <taxon>Mollusca</taxon>
        <taxon>Gastropoda</taxon>
        <taxon>Heterobranchia</taxon>
        <taxon>Euthyneura</taxon>
        <taxon>Panpulmonata</taxon>
        <taxon>Hygrophila</taxon>
        <taxon>Lymnaeoidea</taxon>
        <taxon>Physidae</taxon>
        <taxon>Physa</taxon>
    </lineage>
</organism>
<name>A0A7D7AFG0_9GAST</name>
<geneLocation type="mitochondrion" evidence="11"/>
<feature type="transmembrane region" description="Helical" evidence="8">
    <location>
        <begin position="289"/>
        <end position="307"/>
    </location>
</feature>
<evidence type="ECO:0000256" key="8">
    <source>
        <dbReference type="RuleBase" id="RU003404"/>
    </source>
</evidence>
<evidence type="ECO:0000313" key="11">
    <source>
        <dbReference type="EMBL" id="QLY89567.1"/>
    </source>
</evidence>
<feature type="transmembrane region" description="Helical" evidence="8">
    <location>
        <begin position="435"/>
        <end position="454"/>
    </location>
</feature>
<dbReference type="InterPro" id="IPR001750">
    <property type="entry name" value="ND/Mrp_TM"/>
</dbReference>
<dbReference type="PANTHER" id="PTHR42829:SF2">
    <property type="entry name" value="NADH-UBIQUINONE OXIDOREDUCTASE CHAIN 5"/>
    <property type="match status" value="1"/>
</dbReference>
<keyword evidence="8" id="KW-0520">NAD</keyword>
<feature type="transmembrane region" description="Helical" evidence="8">
    <location>
        <begin position="106"/>
        <end position="123"/>
    </location>
</feature>
<dbReference type="GO" id="GO:0008137">
    <property type="term" value="F:NADH dehydrogenase (ubiquinone) activity"/>
    <property type="evidence" value="ECO:0007669"/>
    <property type="project" value="UniProtKB-EC"/>
</dbReference>
<keyword evidence="8" id="KW-0813">Transport</keyword>
<comment type="similarity">
    <text evidence="8">Belongs to the complex I subunit 5 family.</text>
</comment>
<feature type="transmembrane region" description="Helical" evidence="8">
    <location>
        <begin position="5"/>
        <end position="23"/>
    </location>
</feature>
<dbReference type="Pfam" id="PF00361">
    <property type="entry name" value="Proton_antipo_M"/>
    <property type="match status" value="1"/>
</dbReference>
<feature type="transmembrane region" description="Helical" evidence="8">
    <location>
        <begin position="327"/>
        <end position="347"/>
    </location>
</feature>
<keyword evidence="6 8" id="KW-0472">Membrane</keyword>
<dbReference type="GO" id="GO:0042773">
    <property type="term" value="P:ATP synthesis coupled electron transport"/>
    <property type="evidence" value="ECO:0007669"/>
    <property type="project" value="InterPro"/>
</dbReference>
<sequence length="472" mass="52764">MISVLLFSFSFMFMVLYVIVSYYNNIMILQFNLFTLNSINFELSWLLDGISCSFTSLVMMISGSVFMFSISYMSEDSFQWRFTLILLSFVMSMCLLIHSASLFTMLLGWDGLGITSFALIIYYSSIDSKNAGFKTLLINRIGDVLIMVSFFNFLYQGYFLLSGVSLSALFLIKIASLTKSAQYPFSSWLPAAMAAPTPVSALVHSSTLVTAGIYLLIRIIVSSGYDEFTCNILLFVGAVTSFLGGTAAVYENDLKKIIALSTLSQLGVMMFTIGMGFPYLALFHLFMHALFKALLFLAAGNILMMSFGCQDIRLLGGVGSLSPLTNIIMNVSCLSLLGVPFMSAYYSKHMIMEKLFMTSINLFSGILMLIATLFTMIYTFRLLISVSWSKNNNVLSMVNNSNLVFMPMLILGIFSIFAGKLYMGNNLNIIESSMIPNYAKFYISMLIPLGFMFFKMINSNKKSMVFSSMFYL</sequence>
<reference evidence="11" key="1">
    <citation type="submission" date="2020-05" db="EMBL/GenBank/DDBJ databases">
        <title>DNAmark Project.</title>
        <authorList>
            <person name="Leerhoei F."/>
        </authorList>
    </citation>
    <scope>NUCLEOTIDE SEQUENCE</scope>
    <source>
        <strain evidence="11">DM1247</strain>
    </source>
</reference>
<dbReference type="EC" id="7.1.1.2" evidence="2 8"/>
<feature type="transmembrane region" description="Helical" evidence="8">
    <location>
        <begin position="359"/>
        <end position="384"/>
    </location>
</feature>
<feature type="domain" description="NADH-Ubiquinone oxidoreductase (complex I) chain 5 N-terminal" evidence="10">
    <location>
        <begin position="34"/>
        <end position="82"/>
    </location>
</feature>
<dbReference type="AlphaFoldDB" id="A0A7D7AFG0"/>
<evidence type="ECO:0000256" key="7">
    <source>
        <dbReference type="ARBA" id="ARBA00049551"/>
    </source>
</evidence>
<evidence type="ECO:0000256" key="3">
    <source>
        <dbReference type="ARBA" id="ARBA00021096"/>
    </source>
</evidence>
<feature type="transmembrane region" description="Helical" evidence="8">
    <location>
        <begin position="80"/>
        <end position="100"/>
    </location>
</feature>
<evidence type="ECO:0000256" key="2">
    <source>
        <dbReference type="ARBA" id="ARBA00012944"/>
    </source>
</evidence>
<keyword evidence="8" id="KW-0830">Ubiquinone</keyword>